<dbReference type="OrthoDB" id="3372801at2"/>
<dbReference type="PROSITE" id="PS51257">
    <property type="entry name" value="PROKAR_LIPOPROTEIN"/>
    <property type="match status" value="1"/>
</dbReference>
<dbReference type="KEGG" id="ami:Amir_1965"/>
<accession>C6WFH8</accession>
<feature type="transmembrane region" description="Helical" evidence="1">
    <location>
        <begin position="173"/>
        <end position="192"/>
    </location>
</feature>
<dbReference type="Proteomes" id="UP000002213">
    <property type="component" value="Chromosome"/>
</dbReference>
<keyword evidence="1" id="KW-0472">Membrane</keyword>
<keyword evidence="3" id="KW-1185">Reference proteome</keyword>
<dbReference type="EMBL" id="CP001630">
    <property type="protein sequence ID" value="ACU35913.1"/>
    <property type="molecule type" value="Genomic_DNA"/>
</dbReference>
<dbReference type="RefSeq" id="WP_015800802.1">
    <property type="nucleotide sequence ID" value="NC_013093.1"/>
</dbReference>
<dbReference type="eggNOG" id="ENOG5033SIV">
    <property type="taxonomic scope" value="Bacteria"/>
</dbReference>
<proteinExistence type="predicted"/>
<evidence type="ECO:0000313" key="3">
    <source>
        <dbReference type="Proteomes" id="UP000002213"/>
    </source>
</evidence>
<name>C6WFH8_ACTMD</name>
<dbReference type="AlphaFoldDB" id="C6WFH8"/>
<reference evidence="2 3" key="1">
    <citation type="journal article" date="2009" name="Stand. Genomic Sci.">
        <title>Complete genome sequence of Actinosynnema mirum type strain (101).</title>
        <authorList>
            <person name="Land M."/>
            <person name="Lapidus A."/>
            <person name="Mayilraj S."/>
            <person name="Chen F."/>
            <person name="Copeland A."/>
            <person name="Del Rio T.G."/>
            <person name="Nolan M."/>
            <person name="Lucas S."/>
            <person name="Tice H."/>
            <person name="Cheng J.F."/>
            <person name="Chertkov O."/>
            <person name="Bruce D."/>
            <person name="Goodwin L."/>
            <person name="Pitluck S."/>
            <person name="Rohde M."/>
            <person name="Goker M."/>
            <person name="Pati A."/>
            <person name="Ivanova N."/>
            <person name="Mavromatis K."/>
            <person name="Chen A."/>
            <person name="Palaniappan K."/>
            <person name="Hauser L."/>
            <person name="Chang Y.J."/>
            <person name="Jeffries C.C."/>
            <person name="Brettin T."/>
            <person name="Detter J.C."/>
            <person name="Han C."/>
            <person name="Chain P."/>
            <person name="Tindall B.J."/>
            <person name="Bristow J."/>
            <person name="Eisen J.A."/>
            <person name="Markowitz V."/>
            <person name="Hugenholtz P."/>
            <person name="Kyrpides N.C."/>
            <person name="Klenk H.P."/>
        </authorList>
    </citation>
    <scope>NUCLEOTIDE SEQUENCE [LARGE SCALE GENOMIC DNA]</scope>
    <source>
        <strain evidence="3">ATCC 29888 / DSM 43827 / JCM 3225 / NBRC 14064 / NCIMB 13271 / NRRL B-12336 / IMRU 3971 / 101</strain>
    </source>
</reference>
<evidence type="ECO:0000313" key="2">
    <source>
        <dbReference type="EMBL" id="ACU35913.1"/>
    </source>
</evidence>
<evidence type="ECO:0000256" key="1">
    <source>
        <dbReference type="SAM" id="Phobius"/>
    </source>
</evidence>
<dbReference type="HOGENOM" id="CLU_065342_0_0_11"/>
<gene>
    <name evidence="2" type="ordered locus">Amir_1965</name>
</gene>
<keyword evidence="1" id="KW-1133">Transmembrane helix</keyword>
<organism evidence="2 3">
    <name type="scientific">Actinosynnema mirum (strain ATCC 29888 / DSM 43827 / JCM 3225 / NBRC 14064 / NCIMB 13271 / NRRL B-12336 / IMRU 3971 / 101)</name>
    <dbReference type="NCBI Taxonomy" id="446462"/>
    <lineage>
        <taxon>Bacteria</taxon>
        <taxon>Bacillati</taxon>
        <taxon>Actinomycetota</taxon>
        <taxon>Actinomycetes</taxon>
        <taxon>Pseudonocardiales</taxon>
        <taxon>Pseudonocardiaceae</taxon>
        <taxon>Actinosynnema</taxon>
    </lineage>
</organism>
<evidence type="ECO:0008006" key="4">
    <source>
        <dbReference type="Google" id="ProtNLM"/>
    </source>
</evidence>
<keyword evidence="1" id="KW-0812">Transmembrane</keyword>
<dbReference type="STRING" id="446462.Amir_1965"/>
<sequence length="299" mass="31447">MRRVPAACAAVLVACLVLAGWAVWSGGLFDGPAARQVAQSSVYAAPGVELDQEAAERIIGNRRLVVVFLEPEADLRDGCDDLERAADGTVVLLLSREGGEYASYGCALLPGRGEENFGRAFVAELAIRRGVHQFADRPLEALKIVAVNYDQLVRAGTVPDGGRVLSPSPARHLLAAAALLAVLVGSAALYLLGGRAGGAVARGRARAEGERDARSRLSAATGELAQRIVELDDLVTPAVRAEYLALVTDCADLAGSVADADRRGGADPEPLTRRAEALTARADRLARRLGQPEARAWAR</sequence>
<protein>
    <recommendedName>
        <fullName evidence="4">TPM domain-containing protein</fullName>
    </recommendedName>
</protein>